<dbReference type="InterPro" id="IPR029058">
    <property type="entry name" value="AB_hydrolase_fold"/>
</dbReference>
<dbReference type="Gene3D" id="3.40.50.1820">
    <property type="entry name" value="alpha/beta hydrolase"/>
    <property type="match status" value="1"/>
</dbReference>
<accession>A0A0M8N7G6</accession>
<dbReference type="GO" id="GO:0016787">
    <property type="term" value="F:hydrolase activity"/>
    <property type="evidence" value="ECO:0007669"/>
    <property type="project" value="UniProtKB-KW"/>
</dbReference>
<dbReference type="InterPro" id="IPR050261">
    <property type="entry name" value="FrsA_esterase"/>
</dbReference>
<dbReference type="PANTHER" id="PTHR22946">
    <property type="entry name" value="DIENELACTONE HYDROLASE DOMAIN-CONTAINING PROTEIN-RELATED"/>
    <property type="match status" value="1"/>
</dbReference>
<evidence type="ECO:0000313" key="4">
    <source>
        <dbReference type="Proteomes" id="UP000053831"/>
    </source>
</evidence>
<evidence type="ECO:0000256" key="2">
    <source>
        <dbReference type="ARBA" id="ARBA00022801"/>
    </source>
</evidence>
<dbReference type="SUPFAM" id="SSF53474">
    <property type="entry name" value="alpha/beta-Hydrolases"/>
    <property type="match status" value="1"/>
</dbReference>
<organism evidence="3 4">
    <name type="scientific">Escovopsis weberi</name>
    <dbReference type="NCBI Taxonomy" id="150374"/>
    <lineage>
        <taxon>Eukaryota</taxon>
        <taxon>Fungi</taxon>
        <taxon>Dikarya</taxon>
        <taxon>Ascomycota</taxon>
        <taxon>Pezizomycotina</taxon>
        <taxon>Sordariomycetes</taxon>
        <taxon>Hypocreomycetidae</taxon>
        <taxon>Hypocreales</taxon>
        <taxon>Hypocreaceae</taxon>
        <taxon>Escovopsis</taxon>
    </lineage>
</organism>
<proteinExistence type="predicted"/>
<reference evidence="3 4" key="1">
    <citation type="submission" date="2015-07" db="EMBL/GenBank/DDBJ databases">
        <title>The genome of the fungus Escovopsis weberi, a specialized disease agent of ant agriculture.</title>
        <authorList>
            <person name="de Man T.J."/>
            <person name="Stajich J.E."/>
            <person name="Kubicek C.P."/>
            <person name="Chenthamara K."/>
            <person name="Atanasova L."/>
            <person name="Druzhinina I.S."/>
            <person name="Birnbaum S."/>
            <person name="Barribeau S.M."/>
            <person name="Teiling C."/>
            <person name="Suen G."/>
            <person name="Currie C."/>
            <person name="Gerardo N.M."/>
        </authorList>
    </citation>
    <scope>NUCLEOTIDE SEQUENCE [LARGE SCALE GENOMIC DNA]</scope>
</reference>
<dbReference type="Gene3D" id="1.20.1440.110">
    <property type="entry name" value="acylaminoacyl peptidase"/>
    <property type="match status" value="1"/>
</dbReference>
<name>A0A0M8N7G6_ESCWE</name>
<protein>
    <submittedName>
        <fullName evidence="3">UPF0255 protein</fullName>
    </submittedName>
</protein>
<comment type="pathway">
    <text evidence="1">Mycotoxin biosynthesis.</text>
</comment>
<dbReference type="PANTHER" id="PTHR22946:SF13">
    <property type="entry name" value="ALPHA_BETA HYDROLASE PSOB"/>
    <property type="match status" value="1"/>
</dbReference>
<keyword evidence="2" id="KW-0378">Hydrolase</keyword>
<comment type="caution">
    <text evidence="3">The sequence shown here is derived from an EMBL/GenBank/DDBJ whole genome shotgun (WGS) entry which is preliminary data.</text>
</comment>
<evidence type="ECO:0000256" key="1">
    <source>
        <dbReference type="ARBA" id="ARBA00004685"/>
    </source>
</evidence>
<sequence length="325" mass="35873">MFQFFKSAFFQFEFLRILAMTSFEGGEINEILITASRIRDQDPKSWFENWSQGGRAANYFRAAQFMLNEGPIGHDGRVLPTLERAIADFRRGVGLLDGDVFFLDIPYEGGVSLPGYLYLPPEGKRLPGGRKTPVLVNAGGGDSTQGEIYFINASTGPGLGYAVLTFDGPGQGVVLRRHGLPMRPHFEVVVGRVLDHLCDFAARHPETGLDLDRVATTGASMGGHLCLRGATDRRVRADAAVLPRMLDYSMLRPDGSDVLRDVRCPVLVTGAGSSFYFDPETTTRRILRGLAHLRDDWREEWIETDEMLGGMQAKIGAFGEPLTTL</sequence>
<dbReference type="OrthoDB" id="249703at2759"/>
<evidence type="ECO:0000313" key="3">
    <source>
        <dbReference type="EMBL" id="KOS21560.1"/>
    </source>
</evidence>
<dbReference type="EMBL" id="LGSR01000008">
    <property type="protein sequence ID" value="KOS21560.1"/>
    <property type="molecule type" value="Genomic_DNA"/>
</dbReference>
<gene>
    <name evidence="3" type="ORF">ESCO_004972</name>
</gene>
<dbReference type="AlphaFoldDB" id="A0A0M8N7G6"/>
<keyword evidence="4" id="KW-1185">Reference proteome</keyword>
<dbReference type="Proteomes" id="UP000053831">
    <property type="component" value="Unassembled WGS sequence"/>
</dbReference>